<feature type="domain" description="FtsK" evidence="6">
    <location>
        <begin position="1032"/>
        <end position="1213"/>
    </location>
</feature>
<evidence type="ECO:0000256" key="2">
    <source>
        <dbReference type="ARBA" id="ARBA00022741"/>
    </source>
</evidence>
<evidence type="ECO:0000313" key="7">
    <source>
        <dbReference type="EMBL" id="CUM70663.1"/>
    </source>
</evidence>
<dbReference type="GO" id="GO:0005524">
    <property type="term" value="F:ATP binding"/>
    <property type="evidence" value="ECO:0007669"/>
    <property type="project" value="UniProtKB-UniRule"/>
</dbReference>
<evidence type="ECO:0000313" key="8">
    <source>
        <dbReference type="Proteomes" id="UP000095727"/>
    </source>
</evidence>
<evidence type="ECO:0000256" key="3">
    <source>
        <dbReference type="ARBA" id="ARBA00022840"/>
    </source>
</evidence>
<proteinExistence type="predicted"/>
<dbReference type="PROSITE" id="PS50006">
    <property type="entry name" value="FHA_DOMAIN"/>
    <property type="match status" value="1"/>
</dbReference>
<dbReference type="Gene3D" id="2.60.200.20">
    <property type="match status" value="1"/>
</dbReference>
<dbReference type="SUPFAM" id="SSF52540">
    <property type="entry name" value="P-loop containing nucleoside triphosphate hydrolases"/>
    <property type="match status" value="3"/>
</dbReference>
<accession>A0A173QYE9</accession>
<dbReference type="SMART" id="SM00240">
    <property type="entry name" value="FHA"/>
    <property type="match status" value="1"/>
</dbReference>
<feature type="binding site" evidence="4">
    <location>
        <begin position="1050"/>
        <end position="1057"/>
    </location>
    <ligand>
        <name>ATP</name>
        <dbReference type="ChEBI" id="CHEBI:30616"/>
    </ligand>
</feature>
<evidence type="ECO:0000256" key="4">
    <source>
        <dbReference type="PROSITE-ProRule" id="PRU00289"/>
    </source>
</evidence>
<dbReference type="InterPro" id="IPR050206">
    <property type="entry name" value="FtsK/SpoIIIE/SftA"/>
</dbReference>
<keyword evidence="3 4" id="KW-0067">ATP-binding</keyword>
<dbReference type="GO" id="GO:0003677">
    <property type="term" value="F:DNA binding"/>
    <property type="evidence" value="ECO:0007669"/>
    <property type="project" value="InterPro"/>
</dbReference>
<reference evidence="7 8" key="1">
    <citation type="submission" date="2015-09" db="EMBL/GenBank/DDBJ databases">
        <authorList>
            <consortium name="Pathogen Informatics"/>
        </authorList>
    </citation>
    <scope>NUCLEOTIDE SEQUENCE [LARGE SCALE GENOMIC DNA]</scope>
    <source>
        <strain evidence="7 8">2789STDY5834962</strain>
    </source>
</reference>
<feature type="domain" description="FtsK" evidence="6">
    <location>
        <begin position="692"/>
        <end position="883"/>
    </location>
</feature>
<dbReference type="SUPFAM" id="SSF49879">
    <property type="entry name" value="SMAD/FHA domain"/>
    <property type="match status" value="1"/>
</dbReference>
<dbReference type="InterPro" id="IPR002543">
    <property type="entry name" value="FtsK_dom"/>
</dbReference>
<dbReference type="CDD" id="cd01127">
    <property type="entry name" value="TrwB_TraG_TraD_VirD4"/>
    <property type="match status" value="1"/>
</dbReference>
<organism evidence="7 8">
    <name type="scientific">Coprococcus comes</name>
    <dbReference type="NCBI Taxonomy" id="410072"/>
    <lineage>
        <taxon>Bacteria</taxon>
        <taxon>Bacillati</taxon>
        <taxon>Bacillota</taxon>
        <taxon>Clostridia</taxon>
        <taxon>Lachnospirales</taxon>
        <taxon>Lachnospiraceae</taxon>
        <taxon>Coprococcus</taxon>
    </lineage>
</organism>
<dbReference type="PROSITE" id="PS50901">
    <property type="entry name" value="FTSK"/>
    <property type="match status" value="2"/>
</dbReference>
<dbReference type="NCBIfam" id="TIGR03928">
    <property type="entry name" value="T7_EssCb_Firm"/>
    <property type="match status" value="1"/>
</dbReference>
<sequence length="1524" mass="171760">MSYVVTIFTEKHLYRVNIEEGTKYTIGSGEKDAFPMSELGVDGQLGICFHAKKQILKLNAKKIPLSVKEMKEEAKLVNICEFPKIEVRFTRDTGEYSESYPIPYECQIHIGRSKKNDIVLNDSYVSRNHLLITSERGKIRIEDLGSKYGTYLNGSPLKKAMLKSGDEIDICDLRIICKENTLYFYNLHETPELKYQKEINHPGMATNIVSMQKGYPVYHRSPRIRESLPVDEVRLSHLPNKPQRFSIRKANFLPLLSSGAMAGASFAMSSFSPAMLAMRAAMMISPVGSLIGNSNKKARKMLMVEEEERFQKYADYIAGEKAHIHAIGKKQKEIINQENPSPEICETILNKMSTSLWERTATDSDFLQVRMGAGYAPLCVDVKPPTDVNDFHMERDELEELTDRIIQETHLVDDVPARLDLLKYSSVGVIGNRGKVTDLLKNILVSLSTLHFFRDVRIVGVFDPEEEEEWKSLRWLPHIWDDELQTRYLNFDPLTEESLASLSLNSEKGYVDSYAKFREKVNSIIAERKDPDFQAKWKNGTSPIPHYIFLFASRKKTECFLSMLSENDPAMGISTIFLYDEQYYLPNFCQYIVNVDDPYDDRTATAFYKYRADEKMWFTMDQPIPQRKFDAFCRQMSAIEVEDAVKGQIPVSLTFLQCMDTNKVRDLNVLERWKKNDSAVNITAPLGEGEGGKLFSLSLHRHCSHGLVAGMTGSGKSELLISWLLSIACNYHPEDVSFVVIDYKGGSTATSLEKLPHVCGIITDVGSGIDRCFQSLEHELRRREAIFASVGAKDIKEYIKGYHKGEFKEAVPRLLIVFDEFKELIKERPVVKKMVDSIAAKGSSLGVHLILATQSPADAVDEGTWNNTQYQICMKVQNAAASKVMIHEPDAAMITQAGRAYVRVGTSEKAEIFALIQSAWSGAPYQENKEQGALEVRYVEVDGSRIKTVEENHTRFVSDKKEIEAVIAYIARTAEAAGIEKQPSPWKTELPDLFSWKKLPVEGGFDGEKWEMTDAPWLSVPIGIFDRPELQVQGIQYMDFLKEGNFGVFGSSQTGKTSLLRTIATSLCRMYSPRDMHLYIIADMAGMEAFPQVGGVVGSGQEEKLGKLINMLISFLNERRKIFNQERVDSLKAYRELVSEEMPAVFVLIDRFSGILESNQDYKDIFVRLFSEGPSKGIYFVYTGVNNTGVPYKLTANVSGAISFMQSDRSEYSTLIGQVREARLPDRVGNALIKVNQELINFQKAMYEPGENDKEREMALKAEAEGMTRAWKGKPALRIPVLPESISVKSMADLSNNEQGIAVGLDAESIEAVHVMPGETTAMAVTGRVGCGKSAMLRRIGKMVLEVNGNTLLYCLDSERKSLADLQEKGTAYAQLSETEKVQDLFSQIFKELTDRMRKRKEAAAEITEEPWMILLIDDIKECSKLPDDIQLQLHRIMTKTKGYGVLVLCGIRQGDLFNFYTQDQLGVDLKSSGVALALSDTAVHYEGFYKNNFTQSQRNAELEKGFGIFFAGNGSKKIKCIDS</sequence>
<dbReference type="PANTHER" id="PTHR22683:SF1">
    <property type="entry name" value="TYPE VII SECRETION SYSTEM PROTEIN ESSC"/>
    <property type="match status" value="1"/>
</dbReference>
<feature type="binding site" evidence="4">
    <location>
        <begin position="710"/>
        <end position="717"/>
    </location>
    <ligand>
        <name>ATP</name>
        <dbReference type="ChEBI" id="CHEBI:30616"/>
    </ligand>
</feature>
<dbReference type="Proteomes" id="UP000095727">
    <property type="component" value="Unassembled WGS sequence"/>
</dbReference>
<feature type="domain" description="FHA" evidence="5">
    <location>
        <begin position="108"/>
        <end position="157"/>
    </location>
</feature>
<dbReference type="PANTHER" id="PTHR22683">
    <property type="entry name" value="SPORULATION PROTEIN RELATED"/>
    <property type="match status" value="1"/>
</dbReference>
<name>A0A173QYE9_9FIRM</name>
<evidence type="ECO:0000259" key="5">
    <source>
        <dbReference type="PROSITE" id="PS50006"/>
    </source>
</evidence>
<dbReference type="RefSeq" id="WP_055155511.1">
    <property type="nucleotide sequence ID" value="NZ_CYXR01000001.1"/>
</dbReference>
<dbReference type="InterPro" id="IPR000253">
    <property type="entry name" value="FHA_dom"/>
</dbReference>
<evidence type="ECO:0000259" key="6">
    <source>
        <dbReference type="PROSITE" id="PS50901"/>
    </source>
</evidence>
<protein>
    <submittedName>
        <fullName evidence="7">DNA translocase FtsK</fullName>
    </submittedName>
</protein>
<dbReference type="InterPro" id="IPR008984">
    <property type="entry name" value="SMAD_FHA_dom_sf"/>
</dbReference>
<gene>
    <name evidence="7" type="primary">essC</name>
    <name evidence="7" type="ORF">ERS852574_00162</name>
</gene>
<dbReference type="InterPro" id="IPR003593">
    <property type="entry name" value="AAA+_ATPase"/>
</dbReference>
<dbReference type="EMBL" id="CYXR01000001">
    <property type="protein sequence ID" value="CUM70663.1"/>
    <property type="molecule type" value="Genomic_DNA"/>
</dbReference>
<dbReference type="Pfam" id="PF00498">
    <property type="entry name" value="FHA"/>
    <property type="match status" value="1"/>
</dbReference>
<dbReference type="InterPro" id="IPR027417">
    <property type="entry name" value="P-loop_NTPase"/>
</dbReference>
<dbReference type="SMART" id="SM00382">
    <property type="entry name" value="AAA"/>
    <property type="match status" value="3"/>
</dbReference>
<keyword evidence="2 4" id="KW-0547">Nucleotide-binding</keyword>
<dbReference type="InterPro" id="IPR023839">
    <property type="entry name" value="Firmicutes_EssC_C"/>
</dbReference>
<keyword evidence="1" id="KW-0677">Repeat</keyword>
<dbReference type="Gene3D" id="3.40.50.300">
    <property type="entry name" value="P-loop containing nucleotide triphosphate hydrolases"/>
    <property type="match status" value="3"/>
</dbReference>
<dbReference type="Pfam" id="PF01580">
    <property type="entry name" value="FtsK_SpoIIIE"/>
    <property type="match status" value="2"/>
</dbReference>
<dbReference type="CDD" id="cd00060">
    <property type="entry name" value="FHA"/>
    <property type="match status" value="1"/>
</dbReference>
<evidence type="ECO:0000256" key="1">
    <source>
        <dbReference type="ARBA" id="ARBA00022737"/>
    </source>
</evidence>